<dbReference type="Proteomes" id="UP000214610">
    <property type="component" value="Unassembled WGS sequence"/>
</dbReference>
<dbReference type="AlphaFoldDB" id="A0A227KPD0"/>
<keyword evidence="7" id="KW-1185">Reference proteome</keyword>
<evidence type="ECO:0000256" key="4">
    <source>
        <dbReference type="ARBA" id="ARBA00023002"/>
    </source>
</evidence>
<dbReference type="Gene3D" id="3.50.50.60">
    <property type="entry name" value="FAD/NAD(P)-binding domain"/>
    <property type="match status" value="1"/>
</dbReference>
<name>A0A227KPD0_9BURK</name>
<dbReference type="GO" id="GO:0016491">
    <property type="term" value="F:oxidoreductase activity"/>
    <property type="evidence" value="ECO:0007669"/>
    <property type="project" value="UniProtKB-KW"/>
</dbReference>
<dbReference type="PANTHER" id="PTHR43400:SF10">
    <property type="entry name" value="3-OXOSTEROID 1-DEHYDROGENASE"/>
    <property type="match status" value="1"/>
</dbReference>
<evidence type="ECO:0000256" key="3">
    <source>
        <dbReference type="ARBA" id="ARBA00022827"/>
    </source>
</evidence>
<dbReference type="Pfam" id="PF00890">
    <property type="entry name" value="FAD_binding_2"/>
    <property type="match status" value="1"/>
</dbReference>
<comment type="caution">
    <text evidence="6">The sequence shown here is derived from an EMBL/GenBank/DDBJ whole genome shotgun (WGS) entry which is preliminary data.</text>
</comment>
<dbReference type="GO" id="GO:0008202">
    <property type="term" value="P:steroid metabolic process"/>
    <property type="evidence" value="ECO:0007669"/>
    <property type="project" value="UniProtKB-ARBA"/>
</dbReference>
<sequence length="177" mass="19092">MILAMIKFFQLLKNGAGWNKDVEKATQDQHIKDGKANSLDELAQKMGIPAEGLKKTVARYNELCEKGVDEDFGKRKVLMTPILKAPFYAGKLSSSLLAMSGGLHTDPSLLVLDVNDKPIEGLYVCGAAAGEYFGSDDYPTICPGMNHGRCLTFGRLAGIMAAGGDIDKSVKSMQFEA</sequence>
<protein>
    <recommendedName>
        <fullName evidence="5">FAD-dependent oxidoreductase 2 FAD-binding domain-containing protein</fullName>
    </recommendedName>
</protein>
<dbReference type="InterPro" id="IPR050315">
    <property type="entry name" value="FAD-oxidoreductase_2"/>
</dbReference>
<evidence type="ECO:0000256" key="1">
    <source>
        <dbReference type="ARBA" id="ARBA00001974"/>
    </source>
</evidence>
<comment type="cofactor">
    <cofactor evidence="1">
        <name>FAD</name>
        <dbReference type="ChEBI" id="CHEBI:57692"/>
    </cofactor>
</comment>
<gene>
    <name evidence="6" type="ORF">ADH67_03675</name>
</gene>
<evidence type="ECO:0000313" key="7">
    <source>
        <dbReference type="Proteomes" id="UP000214610"/>
    </source>
</evidence>
<accession>A0A227KPD0</accession>
<reference evidence="7" key="1">
    <citation type="submission" date="2017-05" db="EMBL/GenBank/DDBJ databases">
        <title>Improved OligoMM genomes.</title>
        <authorList>
            <person name="Garzetti D."/>
        </authorList>
    </citation>
    <scope>NUCLEOTIDE SEQUENCE [LARGE SCALE GENOMIC DNA]</scope>
    <source>
        <strain evidence="7">YL45</strain>
    </source>
</reference>
<keyword evidence="2" id="KW-0285">Flavoprotein</keyword>
<organism evidence="6 7">
    <name type="scientific">Turicimonas muris</name>
    <dbReference type="NCBI Taxonomy" id="1796652"/>
    <lineage>
        <taxon>Bacteria</taxon>
        <taxon>Pseudomonadati</taxon>
        <taxon>Pseudomonadota</taxon>
        <taxon>Betaproteobacteria</taxon>
        <taxon>Burkholderiales</taxon>
        <taxon>Sutterellaceae</taxon>
        <taxon>Turicimonas</taxon>
    </lineage>
</organism>
<dbReference type="GeneID" id="78362483"/>
<dbReference type="InterPro" id="IPR003953">
    <property type="entry name" value="FAD-dep_OxRdtase_2_FAD-bd"/>
</dbReference>
<dbReference type="EMBL" id="NHMP01000002">
    <property type="protein sequence ID" value="OXE50117.1"/>
    <property type="molecule type" value="Genomic_DNA"/>
</dbReference>
<dbReference type="InterPro" id="IPR036188">
    <property type="entry name" value="FAD/NAD-bd_sf"/>
</dbReference>
<dbReference type="InterPro" id="IPR027477">
    <property type="entry name" value="Succ_DH/fumarate_Rdtase_cat_sf"/>
</dbReference>
<dbReference type="SUPFAM" id="SSF56425">
    <property type="entry name" value="Succinate dehydrogenase/fumarate reductase flavoprotein, catalytic domain"/>
    <property type="match status" value="1"/>
</dbReference>
<evidence type="ECO:0000313" key="6">
    <source>
        <dbReference type="EMBL" id="OXE50117.1"/>
    </source>
</evidence>
<dbReference type="RefSeq" id="WP_066594774.1">
    <property type="nucleotide sequence ID" value="NZ_CAJTBZ010000014.1"/>
</dbReference>
<evidence type="ECO:0000256" key="2">
    <source>
        <dbReference type="ARBA" id="ARBA00022630"/>
    </source>
</evidence>
<dbReference type="Gene3D" id="3.90.700.10">
    <property type="entry name" value="Succinate dehydrogenase/fumarate reductase flavoprotein, catalytic domain"/>
    <property type="match status" value="1"/>
</dbReference>
<feature type="domain" description="FAD-dependent oxidoreductase 2 FAD-binding" evidence="5">
    <location>
        <begin position="21"/>
        <end position="132"/>
    </location>
</feature>
<proteinExistence type="predicted"/>
<evidence type="ECO:0000259" key="5">
    <source>
        <dbReference type="Pfam" id="PF00890"/>
    </source>
</evidence>
<keyword evidence="3" id="KW-0274">FAD</keyword>
<dbReference type="SUPFAM" id="SSF51905">
    <property type="entry name" value="FAD/NAD(P)-binding domain"/>
    <property type="match status" value="1"/>
</dbReference>
<dbReference type="PANTHER" id="PTHR43400">
    <property type="entry name" value="FUMARATE REDUCTASE"/>
    <property type="match status" value="1"/>
</dbReference>
<keyword evidence="4" id="KW-0560">Oxidoreductase</keyword>